<dbReference type="EMBL" id="KL584767">
    <property type="protein sequence ID" value="KEQ93201.1"/>
    <property type="molecule type" value="Genomic_DNA"/>
</dbReference>
<evidence type="ECO:0000313" key="2">
    <source>
        <dbReference type="Proteomes" id="UP000030641"/>
    </source>
</evidence>
<dbReference type="GO" id="GO:0046464">
    <property type="term" value="P:acylglycerol catabolic process"/>
    <property type="evidence" value="ECO:0007669"/>
    <property type="project" value="TreeGrafter"/>
</dbReference>
<dbReference type="Proteomes" id="UP000030641">
    <property type="component" value="Unassembled WGS sequence"/>
</dbReference>
<keyword evidence="2" id="KW-1185">Reference proteome</keyword>
<protein>
    <recommendedName>
        <fullName evidence="3">Serine aminopeptidase S33 domain-containing protein</fullName>
    </recommendedName>
</protein>
<evidence type="ECO:0000313" key="1">
    <source>
        <dbReference type="EMBL" id="KEQ93201.1"/>
    </source>
</evidence>
<organism evidence="1 2">
    <name type="scientific">Aureobasidium subglaciale (strain EXF-2481)</name>
    <name type="common">Aureobasidium pullulans var. subglaciale</name>
    <dbReference type="NCBI Taxonomy" id="1043005"/>
    <lineage>
        <taxon>Eukaryota</taxon>
        <taxon>Fungi</taxon>
        <taxon>Dikarya</taxon>
        <taxon>Ascomycota</taxon>
        <taxon>Pezizomycotina</taxon>
        <taxon>Dothideomycetes</taxon>
        <taxon>Dothideomycetidae</taxon>
        <taxon>Dothideales</taxon>
        <taxon>Saccotheciaceae</taxon>
        <taxon>Aureobasidium</taxon>
    </lineage>
</organism>
<dbReference type="GO" id="GO:0047372">
    <property type="term" value="F:monoacylglycerol lipase activity"/>
    <property type="evidence" value="ECO:0007669"/>
    <property type="project" value="TreeGrafter"/>
</dbReference>
<dbReference type="GO" id="GO:0016020">
    <property type="term" value="C:membrane"/>
    <property type="evidence" value="ECO:0007669"/>
    <property type="project" value="TreeGrafter"/>
</dbReference>
<sequence>MPHPYDSSKSTLVLCNSSGTSADLYRHQYENKDLNKLANLLAIELLGHGQTRAKTENSTYWASVVMNLQVLDTLDIKGKVFVLGTSQGTPSFKPANEFYHFMNFTGFGKDIPTEDGKFWVKATQKNWDGDDGRRRARMCAINLRNRDGLHSRLFDVGIPVLWLHGDQDVVYSVANAQEEIKLFVNSPDATLQVIEGGPHYLKYTKAKEVDAALTKFFSKYIKQAKL</sequence>
<dbReference type="RefSeq" id="XP_013341519.1">
    <property type="nucleotide sequence ID" value="XM_013486065.1"/>
</dbReference>
<gene>
    <name evidence="1" type="ORF">AUEXF2481DRAFT_7146</name>
</gene>
<dbReference type="OMA" id="TRTESEH"/>
<proteinExistence type="predicted"/>
<dbReference type="PANTHER" id="PTHR43798:SF33">
    <property type="entry name" value="HYDROLASE, PUTATIVE (AFU_ORTHOLOGUE AFUA_2G14860)-RELATED"/>
    <property type="match status" value="1"/>
</dbReference>
<dbReference type="AlphaFoldDB" id="A0A074Z2B9"/>
<dbReference type="OrthoDB" id="19657at2759"/>
<dbReference type="HOGENOM" id="CLU_062856_0_0_1"/>
<dbReference type="Gene3D" id="3.40.50.1820">
    <property type="entry name" value="alpha/beta hydrolase"/>
    <property type="match status" value="2"/>
</dbReference>
<reference evidence="1 2" key="1">
    <citation type="journal article" date="2014" name="BMC Genomics">
        <title>Genome sequencing of four Aureobasidium pullulans varieties: biotechnological potential, stress tolerance, and description of new species.</title>
        <authorList>
            <person name="Gostin Ar C."/>
            <person name="Ohm R.A."/>
            <person name="Kogej T."/>
            <person name="Sonjak S."/>
            <person name="Turk M."/>
            <person name="Zajc J."/>
            <person name="Zalar P."/>
            <person name="Grube M."/>
            <person name="Sun H."/>
            <person name="Han J."/>
            <person name="Sharma A."/>
            <person name="Chiniquy J."/>
            <person name="Ngan C.Y."/>
            <person name="Lipzen A."/>
            <person name="Barry K."/>
            <person name="Grigoriev I.V."/>
            <person name="Gunde-Cimerman N."/>
        </authorList>
    </citation>
    <scope>NUCLEOTIDE SEQUENCE [LARGE SCALE GENOMIC DNA]</scope>
    <source>
        <strain evidence="1 2">EXF-2481</strain>
    </source>
</reference>
<dbReference type="PANTHER" id="PTHR43798">
    <property type="entry name" value="MONOACYLGLYCEROL LIPASE"/>
    <property type="match status" value="1"/>
</dbReference>
<accession>A0A074Z2B9</accession>
<dbReference type="STRING" id="1043005.A0A074Z2B9"/>
<dbReference type="InterPro" id="IPR029058">
    <property type="entry name" value="AB_hydrolase_fold"/>
</dbReference>
<name>A0A074Z2B9_AURSE</name>
<dbReference type="InParanoid" id="A0A074Z2B9"/>
<evidence type="ECO:0008006" key="3">
    <source>
        <dbReference type="Google" id="ProtNLM"/>
    </source>
</evidence>
<dbReference type="GeneID" id="25371044"/>
<dbReference type="InterPro" id="IPR050266">
    <property type="entry name" value="AB_hydrolase_sf"/>
</dbReference>
<dbReference type="SUPFAM" id="SSF53474">
    <property type="entry name" value="alpha/beta-Hydrolases"/>
    <property type="match status" value="1"/>
</dbReference>